<evidence type="ECO:0000256" key="2">
    <source>
        <dbReference type="ARBA" id="ARBA00023125"/>
    </source>
</evidence>
<keyword evidence="4" id="KW-0804">Transcription</keyword>
<dbReference type="GO" id="GO:0003700">
    <property type="term" value="F:DNA-binding transcription factor activity"/>
    <property type="evidence" value="ECO:0007669"/>
    <property type="project" value="InterPro"/>
</dbReference>
<dbReference type="InterPro" id="IPR009061">
    <property type="entry name" value="DNA-bd_dom_put_sf"/>
</dbReference>
<dbReference type="CDD" id="cd01106">
    <property type="entry name" value="HTH_TipAL-Mta"/>
    <property type="match status" value="1"/>
</dbReference>
<evidence type="ECO:0000256" key="1">
    <source>
        <dbReference type="ARBA" id="ARBA00023015"/>
    </source>
</evidence>
<keyword evidence="2" id="KW-0238">DNA-binding</keyword>
<dbReference type="InterPro" id="IPR047057">
    <property type="entry name" value="MerR_fam"/>
</dbReference>
<dbReference type="GO" id="GO:0003677">
    <property type="term" value="F:DNA binding"/>
    <property type="evidence" value="ECO:0007669"/>
    <property type="project" value="UniProtKB-KW"/>
</dbReference>
<sequence>MTAGERKDKGTKKRTWKVGELAKATGTSVRTLHWYDEIGLLSPSDHSRAGYRLYGEGDVARLQQILSLRQLGLSLDEIRDLLARPDVSPLSIVRMHITRLQEQMELTRKLLGRLEGLASWLAANERVSADELLKTIEVMNMYEKYYTKEQLAELEARRQAFGEEAMQAVQAEWPVLIAKVRAEMEKGTPPEDPAVQALAGRWAELIEMFTGGNPGIRKSLENLYKNEPGFAAQQGYDPALYDYVNRAQAARKGGAKS</sequence>
<evidence type="ECO:0000256" key="3">
    <source>
        <dbReference type="ARBA" id="ARBA00023159"/>
    </source>
</evidence>
<dbReference type="PANTHER" id="PTHR30204:SF90">
    <property type="entry name" value="HTH-TYPE TRANSCRIPTIONAL ACTIVATOR MTA"/>
    <property type="match status" value="1"/>
</dbReference>
<proteinExistence type="predicted"/>
<keyword evidence="3" id="KW-0010">Activator</keyword>
<dbReference type="SUPFAM" id="SSF46955">
    <property type="entry name" value="Putative DNA-binding domain"/>
    <property type="match status" value="1"/>
</dbReference>
<evidence type="ECO:0000259" key="5">
    <source>
        <dbReference type="PROSITE" id="PS50937"/>
    </source>
</evidence>
<comment type="caution">
    <text evidence="6">The sequence shown here is derived from an EMBL/GenBank/DDBJ whole genome shotgun (WGS) entry which is preliminary data.</text>
</comment>
<dbReference type="PROSITE" id="PS50937">
    <property type="entry name" value="HTH_MERR_2"/>
    <property type="match status" value="1"/>
</dbReference>
<dbReference type="PANTHER" id="PTHR30204">
    <property type="entry name" value="REDOX-CYCLING DRUG-SENSING TRANSCRIPTIONAL ACTIVATOR SOXR"/>
    <property type="match status" value="1"/>
</dbReference>
<dbReference type="SMART" id="SM00422">
    <property type="entry name" value="HTH_MERR"/>
    <property type="match status" value="1"/>
</dbReference>
<dbReference type="Gene3D" id="1.10.1660.10">
    <property type="match status" value="1"/>
</dbReference>
<reference evidence="6 7" key="1">
    <citation type="submission" date="2021-04" db="EMBL/GenBank/DDBJ databases">
        <title>Genome analysis of Polyangium sp.</title>
        <authorList>
            <person name="Li Y."/>
            <person name="Wang J."/>
        </authorList>
    </citation>
    <scope>NUCLEOTIDE SEQUENCE [LARGE SCALE GENOMIC DNA]</scope>
    <source>
        <strain evidence="6 7">SDU14</strain>
    </source>
</reference>
<keyword evidence="7" id="KW-1185">Reference proteome</keyword>
<dbReference type="InterPro" id="IPR000551">
    <property type="entry name" value="MerR-type_HTH_dom"/>
</dbReference>
<organism evidence="6 7">
    <name type="scientific">Polyangium jinanense</name>
    <dbReference type="NCBI Taxonomy" id="2829994"/>
    <lineage>
        <taxon>Bacteria</taxon>
        <taxon>Pseudomonadati</taxon>
        <taxon>Myxococcota</taxon>
        <taxon>Polyangia</taxon>
        <taxon>Polyangiales</taxon>
        <taxon>Polyangiaceae</taxon>
        <taxon>Polyangium</taxon>
    </lineage>
</organism>
<accession>A0A9X3X2Q7</accession>
<dbReference type="InterPro" id="IPR036244">
    <property type="entry name" value="TipA-like_antibiotic-bd"/>
</dbReference>
<evidence type="ECO:0000256" key="4">
    <source>
        <dbReference type="ARBA" id="ARBA00023163"/>
    </source>
</evidence>
<dbReference type="AlphaFoldDB" id="A0A9X3X2Q7"/>
<protein>
    <submittedName>
        <fullName evidence="6">MerR family transcriptional regulator</fullName>
    </submittedName>
</protein>
<dbReference type="InterPro" id="IPR012925">
    <property type="entry name" value="TipAS_dom"/>
</dbReference>
<name>A0A9X3X2Q7_9BACT</name>
<dbReference type="Pfam" id="PF13411">
    <property type="entry name" value="MerR_1"/>
    <property type="match status" value="1"/>
</dbReference>
<dbReference type="RefSeq" id="WP_272420368.1">
    <property type="nucleotide sequence ID" value="NZ_JAGTJJ010000005.1"/>
</dbReference>
<dbReference type="Pfam" id="PF07739">
    <property type="entry name" value="TipAS"/>
    <property type="match status" value="1"/>
</dbReference>
<dbReference type="EMBL" id="JAGTJJ010000005">
    <property type="protein sequence ID" value="MDC3981700.1"/>
    <property type="molecule type" value="Genomic_DNA"/>
</dbReference>
<evidence type="ECO:0000313" key="7">
    <source>
        <dbReference type="Proteomes" id="UP001151081"/>
    </source>
</evidence>
<keyword evidence="1" id="KW-0805">Transcription regulation</keyword>
<dbReference type="Proteomes" id="UP001151081">
    <property type="component" value="Unassembled WGS sequence"/>
</dbReference>
<feature type="domain" description="HTH merR-type" evidence="5">
    <location>
        <begin position="15"/>
        <end position="84"/>
    </location>
</feature>
<dbReference type="SUPFAM" id="SSF89082">
    <property type="entry name" value="Antibiotic binding domain of TipA-like multidrug resistance regulators"/>
    <property type="match status" value="1"/>
</dbReference>
<gene>
    <name evidence="6" type="ORF">KEG57_14390</name>
</gene>
<evidence type="ECO:0000313" key="6">
    <source>
        <dbReference type="EMBL" id="MDC3981700.1"/>
    </source>
</evidence>
<dbReference type="Gene3D" id="1.10.490.50">
    <property type="entry name" value="Antibiotic binding domain of TipA-like multidrug resistance regulators"/>
    <property type="match status" value="1"/>
</dbReference>
<dbReference type="PRINTS" id="PR00040">
    <property type="entry name" value="HTHMERR"/>
</dbReference>